<dbReference type="NCBIfam" id="TIGR01141">
    <property type="entry name" value="hisC"/>
    <property type="match status" value="1"/>
</dbReference>
<dbReference type="InterPro" id="IPR015422">
    <property type="entry name" value="PyrdxlP-dep_Trfase_small"/>
</dbReference>
<dbReference type="RefSeq" id="WP_200174467.1">
    <property type="nucleotide sequence ID" value="NZ_BAABKQ010000001.1"/>
</dbReference>
<dbReference type="CDD" id="cd00609">
    <property type="entry name" value="AAT_like"/>
    <property type="match status" value="1"/>
</dbReference>
<dbReference type="InterPro" id="IPR001917">
    <property type="entry name" value="Aminotrans_II_pyridoxalP_BS"/>
</dbReference>
<keyword evidence="5 6" id="KW-0663">Pyridoxal phosphate</keyword>
<accession>A0ABP9CNY6</accession>
<evidence type="ECO:0000313" key="9">
    <source>
        <dbReference type="Proteomes" id="UP001500839"/>
    </source>
</evidence>
<comment type="subunit">
    <text evidence="2 6">Homodimer.</text>
</comment>
<feature type="domain" description="Aminotransferase class I/classII large" evidence="7">
    <location>
        <begin position="31"/>
        <end position="352"/>
    </location>
</feature>
<comment type="cofactor">
    <cofactor evidence="1 6">
        <name>pyridoxal 5'-phosphate</name>
        <dbReference type="ChEBI" id="CHEBI:597326"/>
    </cofactor>
</comment>
<dbReference type="Gene3D" id="3.40.640.10">
    <property type="entry name" value="Type I PLP-dependent aspartate aminotransferase-like (Major domain)"/>
    <property type="match status" value="1"/>
</dbReference>
<keyword evidence="3 6" id="KW-0032">Aminotransferase</keyword>
<dbReference type="PANTHER" id="PTHR43643:SF3">
    <property type="entry name" value="HISTIDINOL-PHOSPHATE AMINOTRANSFERASE"/>
    <property type="match status" value="1"/>
</dbReference>
<evidence type="ECO:0000256" key="2">
    <source>
        <dbReference type="ARBA" id="ARBA00011738"/>
    </source>
</evidence>
<gene>
    <name evidence="6 8" type="primary">hisC</name>
    <name evidence="8" type="ORF">GCM10023353_20370</name>
</gene>
<comment type="caution">
    <text evidence="8">The sequence shown here is derived from an EMBL/GenBank/DDBJ whole genome shotgun (WGS) entry which is preliminary data.</text>
</comment>
<comment type="pathway">
    <text evidence="6">Amino-acid biosynthesis; L-histidine biosynthesis; L-histidine from 5-phospho-alpha-D-ribose 1-diphosphate: step 7/9.</text>
</comment>
<dbReference type="InterPro" id="IPR004839">
    <property type="entry name" value="Aminotransferase_I/II_large"/>
</dbReference>
<dbReference type="InterPro" id="IPR015424">
    <property type="entry name" value="PyrdxlP-dep_Trfase"/>
</dbReference>
<dbReference type="Pfam" id="PF00155">
    <property type="entry name" value="Aminotran_1_2"/>
    <property type="match status" value="1"/>
</dbReference>
<keyword evidence="6" id="KW-0028">Amino-acid biosynthesis</keyword>
<name>A0ABP9CNY6_9ACTN</name>
<comment type="similarity">
    <text evidence="6">Belongs to the class-II pyridoxal-phosphate-dependent aminotransferase family. Histidinol-phosphate aminotransferase subfamily.</text>
</comment>
<keyword evidence="4 6" id="KW-0808">Transferase</keyword>
<dbReference type="InterPro" id="IPR015421">
    <property type="entry name" value="PyrdxlP-dep_Trfase_major"/>
</dbReference>
<dbReference type="SUPFAM" id="SSF53383">
    <property type="entry name" value="PLP-dependent transferases"/>
    <property type="match status" value="1"/>
</dbReference>
<evidence type="ECO:0000256" key="4">
    <source>
        <dbReference type="ARBA" id="ARBA00022679"/>
    </source>
</evidence>
<dbReference type="Gene3D" id="3.90.1150.10">
    <property type="entry name" value="Aspartate Aminotransferase, domain 1"/>
    <property type="match status" value="1"/>
</dbReference>
<proteinExistence type="inferred from homology"/>
<dbReference type="PANTHER" id="PTHR43643">
    <property type="entry name" value="HISTIDINOL-PHOSPHATE AMINOTRANSFERASE 2"/>
    <property type="match status" value="1"/>
</dbReference>
<reference evidence="9" key="1">
    <citation type="journal article" date="2019" name="Int. J. Syst. Evol. Microbiol.">
        <title>The Global Catalogue of Microorganisms (GCM) 10K type strain sequencing project: providing services to taxonomists for standard genome sequencing and annotation.</title>
        <authorList>
            <consortium name="The Broad Institute Genomics Platform"/>
            <consortium name="The Broad Institute Genome Sequencing Center for Infectious Disease"/>
            <person name="Wu L."/>
            <person name="Ma J."/>
        </authorList>
    </citation>
    <scope>NUCLEOTIDE SEQUENCE [LARGE SCALE GENOMIC DNA]</scope>
    <source>
        <strain evidence="9">JCM 18542</strain>
    </source>
</reference>
<dbReference type="Proteomes" id="UP001500839">
    <property type="component" value="Unassembled WGS sequence"/>
</dbReference>
<dbReference type="EMBL" id="BAABKQ010000001">
    <property type="protein sequence ID" value="GAA4814857.1"/>
    <property type="molecule type" value="Genomic_DNA"/>
</dbReference>
<dbReference type="PROSITE" id="PS00599">
    <property type="entry name" value="AA_TRANSFER_CLASS_2"/>
    <property type="match status" value="1"/>
</dbReference>
<sequence>MRIRAAVEALPDYSAGRTPALIAAQGGPAHSVKLSGNESPYPPLPGVIEALTRETELNRYPTPYADDLRAALGERLGVDPGAIAPAGGSLQLCRSVVEATCDPGDEVIAPVPAFSAYRMAAEIAGARFIGVPVLGQSSPAGPGLDVDAMTAAVGPRTRVVFLCSPHNPTSTALAADDVARLMSAVSGETLVVLDEAYAEFDTNPDTVRGMDLVDSHPNLVVLRTFSKAYGLAGARIGYAVADPDIGAALRRVTSPFSVSRSAEAAALASLHPRVQPEFRRRLTEVVDERTRLTEELRRRGFDVADSAANFLWIASDRAVQWAHGLERRGVITRPYPGLGLRVTVGCESDNDAFLRAFADVAGN</sequence>
<evidence type="ECO:0000256" key="6">
    <source>
        <dbReference type="HAMAP-Rule" id="MF_01023"/>
    </source>
</evidence>
<keyword evidence="9" id="KW-1185">Reference proteome</keyword>
<feature type="modified residue" description="N6-(pyridoxal phosphate)lysine" evidence="6">
    <location>
        <position position="227"/>
    </location>
</feature>
<evidence type="ECO:0000259" key="7">
    <source>
        <dbReference type="Pfam" id="PF00155"/>
    </source>
</evidence>
<dbReference type="InterPro" id="IPR005861">
    <property type="entry name" value="HisP_aminotrans"/>
</dbReference>
<protein>
    <recommendedName>
        <fullName evidence="6">Histidinol-phosphate aminotransferase</fullName>
        <ecNumber evidence="6">2.6.1.9</ecNumber>
    </recommendedName>
    <alternativeName>
        <fullName evidence="6">Imidazole acetol-phosphate transaminase</fullName>
    </alternativeName>
</protein>
<comment type="catalytic activity">
    <reaction evidence="6">
        <text>L-histidinol phosphate + 2-oxoglutarate = 3-(imidazol-4-yl)-2-oxopropyl phosphate + L-glutamate</text>
        <dbReference type="Rhea" id="RHEA:23744"/>
        <dbReference type="ChEBI" id="CHEBI:16810"/>
        <dbReference type="ChEBI" id="CHEBI:29985"/>
        <dbReference type="ChEBI" id="CHEBI:57766"/>
        <dbReference type="ChEBI" id="CHEBI:57980"/>
        <dbReference type="EC" id="2.6.1.9"/>
    </reaction>
</comment>
<evidence type="ECO:0000313" key="8">
    <source>
        <dbReference type="EMBL" id="GAA4814857.1"/>
    </source>
</evidence>
<dbReference type="HAMAP" id="MF_01023">
    <property type="entry name" value="HisC_aminotrans_2"/>
    <property type="match status" value="1"/>
</dbReference>
<dbReference type="EC" id="2.6.1.9" evidence="6"/>
<evidence type="ECO:0000256" key="1">
    <source>
        <dbReference type="ARBA" id="ARBA00001933"/>
    </source>
</evidence>
<evidence type="ECO:0000256" key="5">
    <source>
        <dbReference type="ARBA" id="ARBA00022898"/>
    </source>
</evidence>
<organism evidence="8 9">
    <name type="scientific">Tomitella cavernea</name>
    <dbReference type="NCBI Taxonomy" id="1387982"/>
    <lineage>
        <taxon>Bacteria</taxon>
        <taxon>Bacillati</taxon>
        <taxon>Actinomycetota</taxon>
        <taxon>Actinomycetes</taxon>
        <taxon>Mycobacteriales</taxon>
        <taxon>Tomitella</taxon>
    </lineage>
</organism>
<dbReference type="InterPro" id="IPR050106">
    <property type="entry name" value="HistidinolP_aminotransfase"/>
</dbReference>
<evidence type="ECO:0000256" key="3">
    <source>
        <dbReference type="ARBA" id="ARBA00022576"/>
    </source>
</evidence>
<keyword evidence="6" id="KW-0368">Histidine biosynthesis</keyword>